<dbReference type="PROSITE" id="PS01045">
    <property type="entry name" value="SQUALEN_PHYTOEN_SYN_2"/>
    <property type="match status" value="1"/>
</dbReference>
<feature type="coiled-coil region" evidence="4">
    <location>
        <begin position="54"/>
        <end position="84"/>
    </location>
</feature>
<keyword evidence="6" id="KW-1185">Reference proteome</keyword>
<dbReference type="OrthoDB" id="9787280at2"/>
<dbReference type="InterPro" id="IPR002060">
    <property type="entry name" value="Squ/phyt_synthse"/>
</dbReference>
<evidence type="ECO:0000256" key="2">
    <source>
        <dbReference type="ARBA" id="ARBA00022679"/>
    </source>
</evidence>
<dbReference type="InterPro" id="IPR044843">
    <property type="entry name" value="Trans_IPPS_bact-type"/>
</dbReference>
<dbReference type="SFLD" id="SFLDG01018">
    <property type="entry name" value="Squalene/Phytoene_Synthase_Lik"/>
    <property type="match status" value="1"/>
</dbReference>
<reference evidence="6" key="1">
    <citation type="submission" date="2016-10" db="EMBL/GenBank/DDBJ databases">
        <authorList>
            <person name="Varghese N."/>
            <person name="Submissions S."/>
        </authorList>
    </citation>
    <scope>NUCLEOTIDE SEQUENCE [LARGE SCALE GENOMIC DNA]</scope>
    <source>
        <strain evidence="6">DSM 25751</strain>
    </source>
</reference>
<dbReference type="CDD" id="cd00683">
    <property type="entry name" value="Trans_IPPS_HH"/>
    <property type="match status" value="1"/>
</dbReference>
<dbReference type="RefSeq" id="WP_091632123.1">
    <property type="nucleotide sequence ID" value="NZ_FNYW01000002.1"/>
</dbReference>
<dbReference type="GO" id="GO:0016117">
    <property type="term" value="P:carotenoid biosynthetic process"/>
    <property type="evidence" value="ECO:0007669"/>
    <property type="project" value="UniProtKB-KW"/>
</dbReference>
<evidence type="ECO:0000313" key="5">
    <source>
        <dbReference type="EMBL" id="SEI51886.1"/>
    </source>
</evidence>
<dbReference type="Pfam" id="PF00494">
    <property type="entry name" value="SQS_PSY"/>
    <property type="match status" value="1"/>
</dbReference>
<dbReference type="Proteomes" id="UP000198564">
    <property type="component" value="Unassembled WGS sequence"/>
</dbReference>
<keyword evidence="3" id="KW-0125">Carotenoid biosynthesis</keyword>
<dbReference type="SFLD" id="SFLDG01212">
    <property type="entry name" value="Phytoene_synthase_like"/>
    <property type="match status" value="1"/>
</dbReference>
<gene>
    <name evidence="5" type="ORF">SAMN04488113_10215</name>
</gene>
<keyword evidence="2" id="KW-0808">Transferase</keyword>
<dbReference type="InterPro" id="IPR019845">
    <property type="entry name" value="Squalene/phytoene_synthase_CS"/>
</dbReference>
<dbReference type="InterPro" id="IPR033904">
    <property type="entry name" value="Trans_IPPS_HH"/>
</dbReference>
<keyword evidence="4" id="KW-0175">Coiled coil</keyword>
<dbReference type="PANTHER" id="PTHR31480">
    <property type="entry name" value="BIFUNCTIONAL LYCOPENE CYCLASE/PHYTOENE SYNTHASE"/>
    <property type="match status" value="1"/>
</dbReference>
<dbReference type="AlphaFoldDB" id="A0A1H6RBM6"/>
<dbReference type="GO" id="GO:0004311">
    <property type="term" value="F:geranylgeranyl diphosphate synthase activity"/>
    <property type="evidence" value="ECO:0007669"/>
    <property type="project" value="InterPro"/>
</dbReference>
<organism evidence="5 6">
    <name type="scientific">Alkalibacterium gilvum</name>
    <dbReference type="NCBI Taxonomy" id="1130080"/>
    <lineage>
        <taxon>Bacteria</taxon>
        <taxon>Bacillati</taxon>
        <taxon>Bacillota</taxon>
        <taxon>Bacilli</taxon>
        <taxon>Lactobacillales</taxon>
        <taxon>Carnobacteriaceae</taxon>
        <taxon>Alkalibacterium</taxon>
    </lineage>
</organism>
<accession>A0A1H6RBM6</accession>
<sequence length="294" mass="34097">MDEKNKMNVEIAKAYAYCEKIIKKHSKSFYFAFSKLPKEKANAVYAIYAFCRLADDSIDEAETKEEQAKALKKLTEELKEFEQGVEADQYLWIVLRDVFNRYSMSVQPFYDQIKGQTMDYYFKQPQTMKELEDYSYYVAGSVGLMLLPIIASENHKHLEGEAIALGVAMQLTNILRDIGEDFKEIRRIYLPKDVMAQFGYSEAELAKEVINDVLIQMWEYIASRAEQLYDDFSQSLKHFDKDSQQQVALAAKVYEGIINAVRENRYDCSTMKNKTSTATKALLYKDVKNNFSAR</sequence>
<comment type="pathway">
    <text evidence="1">Carotenoid biosynthesis.</text>
</comment>
<dbReference type="SUPFAM" id="SSF48576">
    <property type="entry name" value="Terpenoid synthases"/>
    <property type="match status" value="1"/>
</dbReference>
<dbReference type="InterPro" id="IPR008949">
    <property type="entry name" value="Isoprenoid_synthase_dom_sf"/>
</dbReference>
<dbReference type="GO" id="GO:0051996">
    <property type="term" value="F:squalene synthase [NAD(P)H] activity"/>
    <property type="evidence" value="ECO:0007669"/>
    <property type="project" value="InterPro"/>
</dbReference>
<dbReference type="Gene3D" id="1.10.600.10">
    <property type="entry name" value="Farnesyl Diphosphate Synthase"/>
    <property type="match status" value="1"/>
</dbReference>
<evidence type="ECO:0000256" key="3">
    <source>
        <dbReference type="ARBA" id="ARBA00022746"/>
    </source>
</evidence>
<dbReference type="STRING" id="1130080.SAMN04488113_10215"/>
<evidence type="ECO:0000256" key="1">
    <source>
        <dbReference type="ARBA" id="ARBA00004829"/>
    </source>
</evidence>
<protein>
    <submittedName>
        <fullName evidence="5">Phytoene synthase</fullName>
    </submittedName>
</protein>
<proteinExistence type="predicted"/>
<name>A0A1H6RBM6_9LACT</name>
<dbReference type="SFLD" id="SFLDS00005">
    <property type="entry name" value="Isoprenoid_Synthase_Type_I"/>
    <property type="match status" value="1"/>
</dbReference>
<evidence type="ECO:0000313" key="6">
    <source>
        <dbReference type="Proteomes" id="UP000198564"/>
    </source>
</evidence>
<evidence type="ECO:0000256" key="4">
    <source>
        <dbReference type="SAM" id="Coils"/>
    </source>
</evidence>
<dbReference type="EMBL" id="FNYW01000002">
    <property type="protein sequence ID" value="SEI51886.1"/>
    <property type="molecule type" value="Genomic_DNA"/>
</dbReference>